<feature type="domain" description="GST C-terminal" evidence="4">
    <location>
        <begin position="92"/>
        <end position="224"/>
    </location>
</feature>
<evidence type="ECO:0000259" key="4">
    <source>
        <dbReference type="PROSITE" id="PS50405"/>
    </source>
</evidence>
<evidence type="ECO:0000313" key="6">
    <source>
        <dbReference type="Proteomes" id="UP001497623"/>
    </source>
</evidence>
<dbReference type="SUPFAM" id="SSF52833">
    <property type="entry name" value="Thioredoxin-like"/>
    <property type="match status" value="1"/>
</dbReference>
<evidence type="ECO:0000259" key="3">
    <source>
        <dbReference type="PROSITE" id="PS50404"/>
    </source>
</evidence>
<evidence type="ECO:0000256" key="1">
    <source>
        <dbReference type="ARBA" id="ARBA00004496"/>
    </source>
</evidence>
<dbReference type="InterPro" id="IPR036282">
    <property type="entry name" value="Glutathione-S-Trfase_C_sf"/>
</dbReference>
<dbReference type="SUPFAM" id="SSF47616">
    <property type="entry name" value="GST C-terminal domain-like"/>
    <property type="match status" value="1"/>
</dbReference>
<dbReference type="EMBL" id="CAXKWB010004440">
    <property type="protein sequence ID" value="CAL4073758.1"/>
    <property type="molecule type" value="Genomic_DNA"/>
</dbReference>
<proteinExistence type="predicted"/>
<name>A0AAV2Q6R2_MEGNR</name>
<dbReference type="GO" id="GO:0005737">
    <property type="term" value="C:cytoplasm"/>
    <property type="evidence" value="ECO:0007669"/>
    <property type="project" value="UniProtKB-SubCell"/>
</dbReference>
<evidence type="ECO:0000313" key="5">
    <source>
        <dbReference type="EMBL" id="CAL4073758.1"/>
    </source>
</evidence>
<dbReference type="SFLD" id="SFLDG00358">
    <property type="entry name" value="Main_(cytGST)"/>
    <property type="match status" value="1"/>
</dbReference>
<keyword evidence="6" id="KW-1185">Reference proteome</keyword>
<dbReference type="GO" id="GO:0004364">
    <property type="term" value="F:glutathione transferase activity"/>
    <property type="evidence" value="ECO:0007669"/>
    <property type="project" value="TreeGrafter"/>
</dbReference>
<gene>
    <name evidence="5" type="ORF">MNOR_LOCUS9245</name>
</gene>
<reference evidence="5 6" key="1">
    <citation type="submission" date="2024-05" db="EMBL/GenBank/DDBJ databases">
        <authorList>
            <person name="Wallberg A."/>
        </authorList>
    </citation>
    <scope>NUCLEOTIDE SEQUENCE [LARGE SCALE GENOMIC DNA]</scope>
</reference>
<dbReference type="PROSITE" id="PS50404">
    <property type="entry name" value="GST_NTER"/>
    <property type="match status" value="1"/>
</dbReference>
<dbReference type="InterPro" id="IPR051369">
    <property type="entry name" value="GST_Theta"/>
</dbReference>
<protein>
    <submittedName>
        <fullName evidence="5">Uncharacterized protein</fullName>
    </submittedName>
</protein>
<dbReference type="Pfam" id="PF02798">
    <property type="entry name" value="GST_N"/>
    <property type="match status" value="1"/>
</dbReference>
<sequence length="224" mass="25416">MSCSGGLTLYINLLSAPARALTLLPRGIRAPYEEKNISFFKGEHKSEAYLKIHPFGTVPAVTDGDLTILESCTALRYIASKYDTSGKWYPADLASRVRVDEFLDWQHTKLRKHGVGYYFNLIFAPMINKCEPDMTLINSHKEELKKVDADMVRHFIKGRNFIAGEHVTIADLIAACELEQPMCANVTYSQPIMDYLDRVKSHIGPDYDQVHQKVRGFTKSMLNK</sequence>
<comment type="subcellular location">
    <subcellularLocation>
        <location evidence="1">Cytoplasm</location>
    </subcellularLocation>
</comment>
<keyword evidence="2" id="KW-0963">Cytoplasm</keyword>
<dbReference type="InterPro" id="IPR004045">
    <property type="entry name" value="Glutathione_S-Trfase_N"/>
</dbReference>
<feature type="domain" description="GST N-terminal" evidence="3">
    <location>
        <begin position="5"/>
        <end position="86"/>
    </location>
</feature>
<organism evidence="5 6">
    <name type="scientific">Meganyctiphanes norvegica</name>
    <name type="common">Northern krill</name>
    <name type="synonym">Thysanopoda norvegica</name>
    <dbReference type="NCBI Taxonomy" id="48144"/>
    <lineage>
        <taxon>Eukaryota</taxon>
        <taxon>Metazoa</taxon>
        <taxon>Ecdysozoa</taxon>
        <taxon>Arthropoda</taxon>
        <taxon>Crustacea</taxon>
        <taxon>Multicrustacea</taxon>
        <taxon>Malacostraca</taxon>
        <taxon>Eumalacostraca</taxon>
        <taxon>Eucarida</taxon>
        <taxon>Euphausiacea</taxon>
        <taxon>Euphausiidae</taxon>
        <taxon>Meganyctiphanes</taxon>
    </lineage>
</organism>
<dbReference type="PROSITE" id="PS50405">
    <property type="entry name" value="GST_CTER"/>
    <property type="match status" value="1"/>
</dbReference>
<dbReference type="GO" id="GO:0006749">
    <property type="term" value="P:glutathione metabolic process"/>
    <property type="evidence" value="ECO:0007669"/>
    <property type="project" value="TreeGrafter"/>
</dbReference>
<dbReference type="InterPro" id="IPR036249">
    <property type="entry name" value="Thioredoxin-like_sf"/>
</dbReference>
<dbReference type="Gene3D" id="1.20.1050.10">
    <property type="match status" value="1"/>
</dbReference>
<dbReference type="PANTHER" id="PTHR43917:SF8">
    <property type="entry name" value="GH16740P-RELATED"/>
    <property type="match status" value="1"/>
</dbReference>
<accession>A0AAV2Q6R2</accession>
<dbReference type="Gene3D" id="3.40.30.10">
    <property type="entry name" value="Glutaredoxin"/>
    <property type="match status" value="1"/>
</dbReference>
<dbReference type="SFLD" id="SFLDS00019">
    <property type="entry name" value="Glutathione_Transferase_(cytos"/>
    <property type="match status" value="1"/>
</dbReference>
<dbReference type="AlphaFoldDB" id="A0AAV2Q6R2"/>
<dbReference type="Proteomes" id="UP001497623">
    <property type="component" value="Unassembled WGS sequence"/>
</dbReference>
<evidence type="ECO:0000256" key="2">
    <source>
        <dbReference type="ARBA" id="ARBA00022490"/>
    </source>
</evidence>
<comment type="caution">
    <text evidence="5">The sequence shown here is derived from an EMBL/GenBank/DDBJ whole genome shotgun (WGS) entry which is preliminary data.</text>
</comment>
<dbReference type="PANTHER" id="PTHR43917">
    <property type="match status" value="1"/>
</dbReference>
<dbReference type="InterPro" id="IPR010987">
    <property type="entry name" value="Glutathione-S-Trfase_C-like"/>
</dbReference>
<dbReference type="InterPro" id="IPR040079">
    <property type="entry name" value="Glutathione_S-Trfase"/>
</dbReference>